<keyword evidence="3" id="KW-1185">Reference proteome</keyword>
<evidence type="ECO:0000313" key="3">
    <source>
        <dbReference type="Proteomes" id="UP000187429"/>
    </source>
</evidence>
<proteinExistence type="predicted"/>
<dbReference type="InterPro" id="IPR001247">
    <property type="entry name" value="ExoRNase_PH_dom1"/>
</dbReference>
<dbReference type="SUPFAM" id="SSF54211">
    <property type="entry name" value="Ribosomal protein S5 domain 2-like"/>
    <property type="match status" value="1"/>
</dbReference>
<dbReference type="Proteomes" id="UP000187429">
    <property type="component" value="Unassembled WGS sequence"/>
</dbReference>
<dbReference type="GO" id="GO:0000176">
    <property type="term" value="C:nuclear exosome (RNase complex)"/>
    <property type="evidence" value="ECO:0007669"/>
    <property type="project" value="UniProtKB-ARBA"/>
</dbReference>
<evidence type="ECO:0000313" key="2">
    <source>
        <dbReference type="EMBL" id="OMJ14448.1"/>
    </source>
</evidence>
<protein>
    <submittedName>
        <fullName evidence="2">Exosome complex component rrp46</fullName>
    </submittedName>
</protein>
<comment type="caution">
    <text evidence="2">The sequence shown here is derived from an EMBL/GenBank/DDBJ whole genome shotgun (WGS) entry which is preliminary data.</text>
</comment>
<gene>
    <name evidence="2" type="ORF">AYI69_g8604</name>
</gene>
<dbReference type="OrthoDB" id="27298at2759"/>
<dbReference type="Pfam" id="PF01138">
    <property type="entry name" value="RNase_PH"/>
    <property type="match status" value="1"/>
</dbReference>
<dbReference type="InterPro" id="IPR020568">
    <property type="entry name" value="Ribosomal_Su5_D2-typ_SF"/>
</dbReference>
<accession>A0A1R1XIM6</accession>
<reference evidence="3" key="1">
    <citation type="submission" date="2017-01" db="EMBL/GenBank/DDBJ databases">
        <authorList>
            <person name="Wang Y."/>
            <person name="White M."/>
            <person name="Kvist S."/>
            <person name="Moncalvo J.-M."/>
        </authorList>
    </citation>
    <scope>NUCLEOTIDE SEQUENCE [LARGE SCALE GENOMIC DNA]</scope>
    <source>
        <strain evidence="3">ID-206-W2</strain>
    </source>
</reference>
<evidence type="ECO:0000259" key="1">
    <source>
        <dbReference type="Pfam" id="PF01138"/>
    </source>
</evidence>
<dbReference type="EMBL" id="LSSM01004647">
    <property type="protein sequence ID" value="OMJ14448.1"/>
    <property type="molecule type" value="Genomic_DNA"/>
</dbReference>
<dbReference type="Gene3D" id="3.30.230.70">
    <property type="entry name" value="GHMP Kinase, N-terminal domain"/>
    <property type="match status" value="1"/>
</dbReference>
<name>A0A1R1XIM6_9FUNG</name>
<sequence length="78" mass="8461">MMDDVEMKSSDLDTKTRLITFENGLLNKADGSAKYSSGLTTVVCSINGPIETRIQNEKFDQAVIEVQLRSASGVSGTF</sequence>
<dbReference type="InterPro" id="IPR027408">
    <property type="entry name" value="PNPase/RNase_PH_dom_sf"/>
</dbReference>
<feature type="domain" description="Exoribonuclease phosphorolytic" evidence="1">
    <location>
        <begin position="17"/>
        <end position="77"/>
    </location>
</feature>
<organism evidence="2 3">
    <name type="scientific">Smittium culicis</name>
    <dbReference type="NCBI Taxonomy" id="133412"/>
    <lineage>
        <taxon>Eukaryota</taxon>
        <taxon>Fungi</taxon>
        <taxon>Fungi incertae sedis</taxon>
        <taxon>Zoopagomycota</taxon>
        <taxon>Kickxellomycotina</taxon>
        <taxon>Harpellomycetes</taxon>
        <taxon>Harpellales</taxon>
        <taxon>Legeriomycetaceae</taxon>
        <taxon>Smittium</taxon>
    </lineage>
</organism>
<dbReference type="AlphaFoldDB" id="A0A1R1XIM6"/>